<dbReference type="AlphaFoldDB" id="A0A1G7ZQB2"/>
<dbReference type="PANTHER" id="PTHR30565:SF9">
    <property type="entry name" value="PROTEIN YCIF"/>
    <property type="match status" value="1"/>
</dbReference>
<dbReference type="InterPro" id="IPR010287">
    <property type="entry name" value="DUF892_YciF-like"/>
</dbReference>
<dbReference type="SUPFAM" id="SSF47240">
    <property type="entry name" value="Ferritin-like"/>
    <property type="match status" value="1"/>
</dbReference>
<gene>
    <name evidence="1" type="ORF">SAMN04488062_104156</name>
</gene>
<proteinExistence type="predicted"/>
<dbReference type="EMBL" id="FNDB01000004">
    <property type="protein sequence ID" value="SDH10878.1"/>
    <property type="molecule type" value="Genomic_DNA"/>
</dbReference>
<organism evidence="1 2">
    <name type="scientific">Flavobacterium omnivorum</name>
    <dbReference type="NCBI Taxonomy" id="178355"/>
    <lineage>
        <taxon>Bacteria</taxon>
        <taxon>Pseudomonadati</taxon>
        <taxon>Bacteroidota</taxon>
        <taxon>Flavobacteriia</taxon>
        <taxon>Flavobacteriales</taxon>
        <taxon>Flavobacteriaceae</taxon>
        <taxon>Flavobacterium</taxon>
    </lineage>
</organism>
<dbReference type="Proteomes" id="UP000199274">
    <property type="component" value="Unassembled WGS sequence"/>
</dbReference>
<evidence type="ECO:0000313" key="2">
    <source>
        <dbReference type="Proteomes" id="UP000199274"/>
    </source>
</evidence>
<evidence type="ECO:0000313" key="1">
    <source>
        <dbReference type="EMBL" id="SDH10878.1"/>
    </source>
</evidence>
<dbReference type="Pfam" id="PF05974">
    <property type="entry name" value="DUF892"/>
    <property type="match status" value="1"/>
</dbReference>
<accession>A0A1G7ZQB2</accession>
<dbReference type="InterPro" id="IPR012347">
    <property type="entry name" value="Ferritin-like"/>
</dbReference>
<keyword evidence="2" id="KW-1185">Reference proteome</keyword>
<dbReference type="InterPro" id="IPR009078">
    <property type="entry name" value="Ferritin-like_SF"/>
</dbReference>
<reference evidence="2" key="1">
    <citation type="submission" date="2016-10" db="EMBL/GenBank/DDBJ databases">
        <authorList>
            <person name="Varghese N."/>
            <person name="Submissions S."/>
        </authorList>
    </citation>
    <scope>NUCLEOTIDE SEQUENCE [LARGE SCALE GENOMIC DNA]</scope>
    <source>
        <strain evidence="2">CGMCC 1.2747</strain>
    </source>
</reference>
<sequence length="112" mass="12886">MKNSINKADKTIVLQEAKGILDESDLKPKKEYRNIFIEELKEIYFSEKALLISIPILIKNAATEELASALQVHLQFTEEHIKRLEDFFNSIGEANIILKYEAMYCLSSPQKP</sequence>
<name>A0A1G7ZQB2_9FLAO</name>
<dbReference type="PANTHER" id="PTHR30565">
    <property type="entry name" value="PROTEIN YCIF"/>
    <property type="match status" value="1"/>
</dbReference>
<dbReference type="STRING" id="178355.SAMN04488062_104156"/>
<dbReference type="RefSeq" id="WP_091256458.1">
    <property type="nucleotide sequence ID" value="NZ_FNDB01000004.1"/>
</dbReference>
<protein>
    <submittedName>
        <fullName evidence="1">Uncharacterized protein</fullName>
    </submittedName>
</protein>
<dbReference type="OrthoDB" id="1375429at2"/>
<dbReference type="InterPro" id="IPR047114">
    <property type="entry name" value="YciF"/>
</dbReference>
<dbReference type="Gene3D" id="1.20.1260.10">
    <property type="match status" value="1"/>
</dbReference>